<evidence type="ECO:0000313" key="2">
    <source>
        <dbReference type="Proteomes" id="UP000234329"/>
    </source>
</evidence>
<dbReference type="EMBL" id="MXAV01000007">
    <property type="protein sequence ID" value="PKY11753.1"/>
    <property type="molecule type" value="Genomic_DNA"/>
</dbReference>
<accession>A0A2I1DPF2</accession>
<proteinExistence type="predicted"/>
<dbReference type="Proteomes" id="UP000234329">
    <property type="component" value="Unassembled WGS sequence"/>
</dbReference>
<organism evidence="1 2">
    <name type="scientific">Acidithiobacillus marinus</name>
    <dbReference type="NCBI Taxonomy" id="187490"/>
    <lineage>
        <taxon>Bacteria</taxon>
        <taxon>Pseudomonadati</taxon>
        <taxon>Pseudomonadota</taxon>
        <taxon>Acidithiobacillia</taxon>
        <taxon>Acidithiobacillales</taxon>
        <taxon>Acidithiobacillaceae</taxon>
        <taxon>Acidithiobacillus</taxon>
    </lineage>
</organism>
<evidence type="ECO:0000313" key="1">
    <source>
        <dbReference type="EMBL" id="PKY11753.1"/>
    </source>
</evidence>
<gene>
    <name evidence="1" type="ORF">B1757_02885</name>
</gene>
<dbReference type="InParanoid" id="A0A2I1DPF2"/>
<reference evidence="1 2" key="1">
    <citation type="submission" date="2017-03" db="EMBL/GenBank/DDBJ databases">
        <title>Draft genime sequence of the acidophilic sulfur-oxidizing bacterium Acidithiobacillus sp. SH, isolated from seawater.</title>
        <authorList>
            <person name="Sharmin S."/>
            <person name="Tokuhisa M."/>
            <person name="Kanao T."/>
            <person name="Kamimura K."/>
        </authorList>
    </citation>
    <scope>NUCLEOTIDE SEQUENCE [LARGE SCALE GENOMIC DNA]</scope>
    <source>
        <strain evidence="1 2">SH</strain>
    </source>
</reference>
<keyword evidence="2" id="KW-1185">Reference proteome</keyword>
<dbReference type="RefSeq" id="WP_101536894.1">
    <property type="nucleotide sequence ID" value="NZ_MXAV01000007.1"/>
</dbReference>
<dbReference type="AlphaFoldDB" id="A0A2I1DPF2"/>
<protein>
    <submittedName>
        <fullName evidence="1">Uncharacterized protein</fullName>
    </submittedName>
</protein>
<comment type="caution">
    <text evidence="1">The sequence shown here is derived from an EMBL/GenBank/DDBJ whole genome shotgun (WGS) entry which is preliminary data.</text>
</comment>
<sequence>MNVRITIVRASNSPTQKVWGCIIPDGVSDAAIFYGPGTKLGGSVYRKPGHTAITMLNKKTRGEYSPLYDLDGELADGVSTKEAGEKLLRAIQTGNFEQLLRTIFTKSTHKPESPSKSPSITAERIQSAVRAIQSPDWAF</sequence>
<name>A0A2I1DPF2_9PROT</name>